<sequence>MDRDEVRALLRKVSEGTATAEEALGELVRGPLSGRSGSAGPGGAGFEDLGFARLDTHRALRTGDPEVVYGAGKTPAQTVALLTALLGQPGDRAALATRLPDEALDAVSLAFPEARIDTDARCAAVGEPLSPRGRVLVVSAGTSDEAVAREAAFVATEFGCSTGIVRDVGVAGIHRLLAVREQLDAADCLIVVAGMDGALPSVVAGLVGIPVIAVPTSVGYGSSFGGVAALLTMLNSCGPGVLVCNIDNGFGAAVAAARMTRRMAHADAAQPVPPAAPATPVPVGP</sequence>
<keyword evidence="3" id="KW-1185">Reference proteome</keyword>
<dbReference type="RefSeq" id="WP_344513745.1">
    <property type="nucleotide sequence ID" value="NZ_BAAATU010000027.1"/>
</dbReference>
<dbReference type="InterPro" id="IPR000031">
    <property type="entry name" value="PurE_dom"/>
</dbReference>
<dbReference type="PANTHER" id="PTHR43064:SF1">
    <property type="entry name" value="SLL1489 PROTEIN"/>
    <property type="match status" value="1"/>
</dbReference>
<dbReference type="EMBL" id="JBHSPU010000003">
    <property type="protein sequence ID" value="MFC5912614.1"/>
    <property type="molecule type" value="Genomic_DNA"/>
</dbReference>
<evidence type="ECO:0000313" key="2">
    <source>
        <dbReference type="EMBL" id="MFC5912614.1"/>
    </source>
</evidence>
<evidence type="ECO:0000313" key="3">
    <source>
        <dbReference type="Proteomes" id="UP001596200"/>
    </source>
</evidence>
<dbReference type="InterPro" id="IPR039476">
    <property type="entry name" value="P2CMN_synthase_LarB"/>
</dbReference>
<feature type="domain" description="PurE" evidence="1">
    <location>
        <begin position="133"/>
        <end position="265"/>
    </location>
</feature>
<accession>A0ABW1GD02</accession>
<dbReference type="Gene3D" id="3.40.50.1970">
    <property type="match status" value="1"/>
</dbReference>
<dbReference type="PANTHER" id="PTHR43064">
    <property type="entry name" value="PHOSPHORIBOSYLAMINOIMIDAZOLE CARBOXYLASE-RELATED"/>
    <property type="match status" value="1"/>
</dbReference>
<evidence type="ECO:0000259" key="1">
    <source>
        <dbReference type="SMART" id="SM01001"/>
    </source>
</evidence>
<dbReference type="Pfam" id="PF00731">
    <property type="entry name" value="AIRC"/>
    <property type="match status" value="1"/>
</dbReference>
<gene>
    <name evidence="2" type="primary">larB</name>
    <name evidence="2" type="ORF">ACFP1B_04055</name>
</gene>
<reference evidence="3" key="1">
    <citation type="journal article" date="2019" name="Int. J. Syst. Evol. Microbiol.">
        <title>The Global Catalogue of Microorganisms (GCM) 10K type strain sequencing project: providing services to taxonomists for standard genome sequencing and annotation.</title>
        <authorList>
            <consortium name="The Broad Institute Genomics Platform"/>
            <consortium name="The Broad Institute Genome Sequencing Center for Infectious Disease"/>
            <person name="Wu L."/>
            <person name="Ma J."/>
        </authorList>
    </citation>
    <scope>NUCLEOTIDE SEQUENCE [LARGE SCALE GENOMIC DNA]</scope>
    <source>
        <strain evidence="3">JCM 4147</strain>
    </source>
</reference>
<proteinExistence type="predicted"/>
<dbReference type="Proteomes" id="UP001596200">
    <property type="component" value="Unassembled WGS sequence"/>
</dbReference>
<name>A0ABW1GD02_9ACTN</name>
<dbReference type="SUPFAM" id="SSF52255">
    <property type="entry name" value="N5-CAIR mutase (phosphoribosylaminoimidazole carboxylase, PurE)"/>
    <property type="match status" value="1"/>
</dbReference>
<organism evidence="2 3">
    <name type="scientific">Streptomyces pulveraceus</name>
    <dbReference type="NCBI Taxonomy" id="68258"/>
    <lineage>
        <taxon>Bacteria</taxon>
        <taxon>Bacillati</taxon>
        <taxon>Actinomycetota</taxon>
        <taxon>Actinomycetes</taxon>
        <taxon>Kitasatosporales</taxon>
        <taxon>Streptomycetaceae</taxon>
        <taxon>Streptomyces</taxon>
    </lineage>
</organism>
<dbReference type="NCBIfam" id="NF033503">
    <property type="entry name" value="LarB"/>
    <property type="match status" value="1"/>
</dbReference>
<dbReference type="SMART" id="SM01001">
    <property type="entry name" value="AIRC"/>
    <property type="match status" value="1"/>
</dbReference>
<comment type="caution">
    <text evidence="2">The sequence shown here is derived from an EMBL/GenBank/DDBJ whole genome shotgun (WGS) entry which is preliminary data.</text>
</comment>
<protein>
    <submittedName>
        <fullName evidence="2">Nickel pincer cofactor biosynthesis protein LarB</fullName>
    </submittedName>
</protein>